<sequence length="437" mass="46000">MLLDRIFRLRENDTNVRTEVVAGLTTFMTMAYVIFVNPAILADAGIPFDAALFATCVSAAVATLIMAFSANYPFALAPGMGLNAYFAYTAVPYIAAVTGSDQAWKIALGAVFFSGCIFMVLTFTRIRVMIINAVPQAIKVGIAAGIGIFIAMIGLQYAGIIVANESTMVWLGNLKAPTTLLSCFGLILTSVLMARRVRGAILIGIAATTLVGIAFKIIAVPDRLFGMPDAGTTFLALDLKGALKLGFLNVIFVFLFIDLFDTMGTLVGVGERGGFMVDGKLPRANRALLADAGGTIVGSALGTSTVTSYIESAAGISEGGRTGLTSVVVALLFIAFIFIGPAAAVVPRAATAPALILVGSLMMSVVCKIKWDTPDEAIPAFLTMISVPLTFSIANGLAIGFISYPLVKAFSGRWKEVSVIVYVLAGLFILRFAMLTF</sequence>
<evidence type="ECO:0000256" key="6">
    <source>
        <dbReference type="ARBA" id="ARBA00022989"/>
    </source>
</evidence>
<evidence type="ECO:0000313" key="11">
    <source>
        <dbReference type="Proteomes" id="UP001594288"/>
    </source>
</evidence>
<accession>A0ABV6YPX1</accession>
<feature type="transmembrane region" description="Helical" evidence="9">
    <location>
        <begin position="20"/>
        <end position="40"/>
    </location>
</feature>
<evidence type="ECO:0000256" key="1">
    <source>
        <dbReference type="ARBA" id="ARBA00004651"/>
    </source>
</evidence>
<feature type="transmembrane region" description="Helical" evidence="9">
    <location>
        <begin position="82"/>
        <end position="100"/>
    </location>
</feature>
<name>A0ABV6YPX1_UNCEI</name>
<protein>
    <submittedName>
        <fullName evidence="10">NCS2 family permease</fullName>
    </submittedName>
</protein>
<evidence type="ECO:0000256" key="2">
    <source>
        <dbReference type="ARBA" id="ARBA00005697"/>
    </source>
</evidence>
<keyword evidence="11" id="KW-1185">Reference proteome</keyword>
<evidence type="ECO:0000256" key="9">
    <source>
        <dbReference type="SAM" id="Phobius"/>
    </source>
</evidence>
<dbReference type="Proteomes" id="UP001594288">
    <property type="component" value="Unassembled WGS sequence"/>
</dbReference>
<feature type="transmembrane region" description="Helical" evidence="9">
    <location>
        <begin position="245"/>
        <end position="267"/>
    </location>
</feature>
<evidence type="ECO:0000256" key="4">
    <source>
        <dbReference type="ARBA" id="ARBA00022475"/>
    </source>
</evidence>
<feature type="transmembrane region" description="Helical" evidence="9">
    <location>
        <begin position="106"/>
        <end position="128"/>
    </location>
</feature>
<organism evidence="10 11">
    <name type="scientific">Eiseniibacteriota bacterium</name>
    <dbReference type="NCBI Taxonomy" id="2212470"/>
    <lineage>
        <taxon>Bacteria</taxon>
        <taxon>Candidatus Eiseniibacteriota</taxon>
    </lineage>
</organism>
<keyword evidence="5 8" id="KW-0812">Transmembrane</keyword>
<keyword evidence="4 8" id="KW-1003">Cell membrane</keyword>
<comment type="caution">
    <text evidence="10">The sequence shown here is derived from an EMBL/GenBank/DDBJ whole genome shotgun (WGS) entry which is preliminary data.</text>
</comment>
<feature type="transmembrane region" description="Helical" evidence="9">
    <location>
        <begin position="140"/>
        <end position="162"/>
    </location>
</feature>
<comment type="similarity">
    <text evidence="2 8">Belongs to the nucleobase:cation symporter-2 (NCS2) (TC 2.A.40) family. Azg-like subfamily.</text>
</comment>
<evidence type="ECO:0000256" key="8">
    <source>
        <dbReference type="PIRNR" id="PIRNR005353"/>
    </source>
</evidence>
<dbReference type="PANTHER" id="PTHR43337:SF1">
    <property type="entry name" value="XANTHINE_URACIL PERMEASE C887.17-RELATED"/>
    <property type="match status" value="1"/>
</dbReference>
<evidence type="ECO:0000313" key="10">
    <source>
        <dbReference type="EMBL" id="MFC1800121.1"/>
    </source>
</evidence>
<comment type="subcellular location">
    <subcellularLocation>
        <location evidence="1 8">Cell membrane</location>
        <topology evidence="1 8">Multi-pass membrane protein</topology>
    </subcellularLocation>
</comment>
<dbReference type="InterPro" id="IPR006043">
    <property type="entry name" value="NCS2"/>
</dbReference>
<evidence type="ECO:0000256" key="7">
    <source>
        <dbReference type="ARBA" id="ARBA00023136"/>
    </source>
</evidence>
<reference evidence="10 11" key="1">
    <citation type="submission" date="2024-09" db="EMBL/GenBank/DDBJ databases">
        <authorList>
            <person name="D'Angelo T."/>
        </authorList>
    </citation>
    <scope>NUCLEOTIDE SEQUENCE [LARGE SCALE GENOMIC DNA]</scope>
    <source>
        <strain evidence="10">SAG AM-311-F02</strain>
    </source>
</reference>
<dbReference type="EMBL" id="JBHPEI010000071">
    <property type="protein sequence ID" value="MFC1800121.1"/>
    <property type="molecule type" value="Genomic_DNA"/>
</dbReference>
<dbReference type="PIRSF" id="PIRSF005353">
    <property type="entry name" value="PbuG"/>
    <property type="match status" value="1"/>
</dbReference>
<feature type="transmembrane region" description="Helical" evidence="9">
    <location>
        <begin position="46"/>
        <end position="70"/>
    </location>
</feature>
<keyword evidence="7 8" id="KW-0472">Membrane</keyword>
<evidence type="ECO:0000256" key="5">
    <source>
        <dbReference type="ARBA" id="ARBA00022692"/>
    </source>
</evidence>
<feature type="transmembrane region" description="Helical" evidence="9">
    <location>
        <begin position="352"/>
        <end position="371"/>
    </location>
</feature>
<keyword evidence="6 8" id="KW-1133">Transmembrane helix</keyword>
<dbReference type="InterPro" id="IPR026033">
    <property type="entry name" value="Azg-like_bact_archaea"/>
</dbReference>
<feature type="transmembrane region" description="Helical" evidence="9">
    <location>
        <begin position="200"/>
        <end position="219"/>
    </location>
</feature>
<dbReference type="InterPro" id="IPR045018">
    <property type="entry name" value="Azg-like"/>
</dbReference>
<feature type="transmembrane region" description="Helical" evidence="9">
    <location>
        <begin position="322"/>
        <end position="345"/>
    </location>
</feature>
<proteinExistence type="inferred from homology"/>
<feature type="transmembrane region" description="Helical" evidence="9">
    <location>
        <begin position="174"/>
        <end position="193"/>
    </location>
</feature>
<dbReference type="PANTHER" id="PTHR43337">
    <property type="entry name" value="XANTHINE/URACIL PERMEASE C887.17-RELATED"/>
    <property type="match status" value="1"/>
</dbReference>
<keyword evidence="3 8" id="KW-0813">Transport</keyword>
<evidence type="ECO:0000256" key="3">
    <source>
        <dbReference type="ARBA" id="ARBA00022448"/>
    </source>
</evidence>
<feature type="transmembrane region" description="Helical" evidence="9">
    <location>
        <begin position="377"/>
        <end position="407"/>
    </location>
</feature>
<dbReference type="Pfam" id="PF00860">
    <property type="entry name" value="Xan_ur_permease"/>
    <property type="match status" value="1"/>
</dbReference>
<feature type="transmembrane region" description="Helical" evidence="9">
    <location>
        <begin position="419"/>
        <end position="436"/>
    </location>
</feature>
<gene>
    <name evidence="10" type="ORF">ACFL2Z_04335</name>
</gene>